<dbReference type="Pfam" id="PF00116">
    <property type="entry name" value="COX2"/>
    <property type="match status" value="1"/>
</dbReference>
<keyword evidence="8 14" id="KW-1133">Transmembrane helix</keyword>
<dbReference type="Gene3D" id="2.60.40.420">
    <property type="entry name" value="Cupredoxins - blue copper proteins"/>
    <property type="match status" value="1"/>
</dbReference>
<evidence type="ECO:0000259" key="15">
    <source>
        <dbReference type="PROSITE" id="PS50857"/>
    </source>
</evidence>
<comment type="similarity">
    <text evidence="2">Belongs to the cytochrome c oxidase subunit 2 family.</text>
</comment>
<dbReference type="RefSeq" id="WP_086722969.1">
    <property type="nucleotide sequence ID" value="NZ_MUBM01000017.1"/>
</dbReference>
<dbReference type="EMBL" id="JBEPCU010000322">
    <property type="protein sequence ID" value="MER6979116.1"/>
    <property type="molecule type" value="Genomic_DNA"/>
</dbReference>
<keyword evidence="3" id="KW-0813">Transport</keyword>
<keyword evidence="17" id="KW-1185">Reference proteome</keyword>
<evidence type="ECO:0000256" key="12">
    <source>
        <dbReference type="ARBA" id="ARBA00031399"/>
    </source>
</evidence>
<accession>A0ABV1W4K4</accession>
<evidence type="ECO:0000313" key="16">
    <source>
        <dbReference type="EMBL" id="MER6979116.1"/>
    </source>
</evidence>
<dbReference type="PRINTS" id="PR01166">
    <property type="entry name" value="CYCOXIDASEII"/>
</dbReference>
<comment type="catalytic activity">
    <reaction evidence="13">
        <text>4 Fe(II)-[cytochrome c] + O2 + 8 H(+)(in) = 4 Fe(III)-[cytochrome c] + 2 H2O + 4 H(+)(out)</text>
        <dbReference type="Rhea" id="RHEA:11436"/>
        <dbReference type="Rhea" id="RHEA-COMP:10350"/>
        <dbReference type="Rhea" id="RHEA-COMP:14399"/>
        <dbReference type="ChEBI" id="CHEBI:15377"/>
        <dbReference type="ChEBI" id="CHEBI:15378"/>
        <dbReference type="ChEBI" id="CHEBI:15379"/>
        <dbReference type="ChEBI" id="CHEBI:29033"/>
        <dbReference type="ChEBI" id="CHEBI:29034"/>
        <dbReference type="EC" id="7.1.1.9"/>
    </reaction>
</comment>
<keyword evidence="4" id="KW-0679">Respiratory chain</keyword>
<dbReference type="SUPFAM" id="SSF49503">
    <property type="entry name" value="Cupredoxins"/>
    <property type="match status" value="1"/>
</dbReference>
<evidence type="ECO:0000313" key="17">
    <source>
        <dbReference type="Proteomes" id="UP001458415"/>
    </source>
</evidence>
<sequence>MIQRRVFGTVFTLESAVAAFVFLVVLALVCHAVVRRRAGRQPTPSDRPQRPVLEKYYVGVLAAFAAFLVAWTAWQNHEEHRPPNRTPVRVDVMGFQWCWKFGYPQSPAKVSVTGTCRGKDLPTLVVPTGRPVELRLTSNDVIHSLWVPDLRYKMDAFPDHVNTFTLTLDHEGRWRGRCAEFCGERHYAMDFWIKAVSPEEYDRYLHGQPIGTGTGTAT</sequence>
<dbReference type="InterPro" id="IPR045187">
    <property type="entry name" value="CcO_II"/>
</dbReference>
<dbReference type="PANTHER" id="PTHR22888:SF9">
    <property type="entry name" value="CYTOCHROME C OXIDASE SUBUNIT 2"/>
    <property type="match status" value="1"/>
</dbReference>
<evidence type="ECO:0000256" key="6">
    <source>
        <dbReference type="ARBA" id="ARBA00022723"/>
    </source>
</evidence>
<evidence type="ECO:0000256" key="13">
    <source>
        <dbReference type="ARBA" id="ARBA00047816"/>
    </source>
</evidence>
<name>A0ABV1W4K4_9ACTN</name>
<evidence type="ECO:0000256" key="8">
    <source>
        <dbReference type="ARBA" id="ARBA00022989"/>
    </source>
</evidence>
<comment type="function">
    <text evidence="11">Subunits I and II form the functional core of the enzyme complex. Electrons originating in cytochrome c are transferred via heme a and Cu(A) to the binuclear center formed by heme a3 and Cu(B).</text>
</comment>
<keyword evidence="7" id="KW-0249">Electron transport</keyword>
<feature type="transmembrane region" description="Helical" evidence="14">
    <location>
        <begin position="55"/>
        <end position="74"/>
    </location>
</feature>
<feature type="transmembrane region" description="Helical" evidence="14">
    <location>
        <begin position="6"/>
        <end position="34"/>
    </location>
</feature>
<evidence type="ECO:0000256" key="4">
    <source>
        <dbReference type="ARBA" id="ARBA00022660"/>
    </source>
</evidence>
<proteinExistence type="inferred from homology"/>
<evidence type="ECO:0000256" key="5">
    <source>
        <dbReference type="ARBA" id="ARBA00022692"/>
    </source>
</evidence>
<evidence type="ECO:0000256" key="7">
    <source>
        <dbReference type="ARBA" id="ARBA00022982"/>
    </source>
</evidence>
<evidence type="ECO:0000256" key="14">
    <source>
        <dbReference type="SAM" id="Phobius"/>
    </source>
</evidence>
<dbReference type="NCBIfam" id="TIGR02866">
    <property type="entry name" value="CoxB"/>
    <property type="match status" value="1"/>
</dbReference>
<dbReference type="PANTHER" id="PTHR22888">
    <property type="entry name" value="CYTOCHROME C OXIDASE, SUBUNIT II"/>
    <property type="match status" value="1"/>
</dbReference>
<evidence type="ECO:0000256" key="10">
    <source>
        <dbReference type="ARBA" id="ARBA00023136"/>
    </source>
</evidence>
<dbReference type="PROSITE" id="PS50857">
    <property type="entry name" value="COX2_CUA"/>
    <property type="match status" value="1"/>
</dbReference>
<evidence type="ECO:0000256" key="11">
    <source>
        <dbReference type="ARBA" id="ARBA00024688"/>
    </source>
</evidence>
<feature type="domain" description="Cytochrome oxidase subunit II copper A binding" evidence="15">
    <location>
        <begin position="85"/>
        <end position="207"/>
    </location>
</feature>
<keyword evidence="10 14" id="KW-0472">Membrane</keyword>
<keyword evidence="6" id="KW-0479">Metal-binding</keyword>
<keyword evidence="5 14" id="KW-0812">Transmembrane</keyword>
<evidence type="ECO:0000256" key="2">
    <source>
        <dbReference type="ARBA" id="ARBA00007866"/>
    </source>
</evidence>
<keyword evidence="9" id="KW-0186">Copper</keyword>
<evidence type="ECO:0000256" key="9">
    <source>
        <dbReference type="ARBA" id="ARBA00023008"/>
    </source>
</evidence>
<organism evidence="16 17">
    <name type="scientific">Streptomyces carpinensis</name>
    <dbReference type="NCBI Taxonomy" id="66369"/>
    <lineage>
        <taxon>Bacteria</taxon>
        <taxon>Bacillati</taxon>
        <taxon>Actinomycetota</taxon>
        <taxon>Actinomycetes</taxon>
        <taxon>Kitasatosporales</taxon>
        <taxon>Streptomycetaceae</taxon>
        <taxon>Streptomyces</taxon>
    </lineage>
</organism>
<comment type="subcellular location">
    <subcellularLocation>
        <location evidence="1">Membrane</location>
        <topology evidence="1">Multi-pass membrane protein</topology>
    </subcellularLocation>
</comment>
<dbReference type="InterPro" id="IPR001505">
    <property type="entry name" value="Copper_CuA"/>
</dbReference>
<evidence type="ECO:0000256" key="3">
    <source>
        <dbReference type="ARBA" id="ARBA00022448"/>
    </source>
</evidence>
<reference evidence="16 17" key="1">
    <citation type="submission" date="2024-06" db="EMBL/GenBank/DDBJ databases">
        <title>The Natural Products Discovery Center: Release of the First 8490 Sequenced Strains for Exploring Actinobacteria Biosynthetic Diversity.</title>
        <authorList>
            <person name="Kalkreuter E."/>
            <person name="Kautsar S.A."/>
            <person name="Yang D."/>
            <person name="Bader C.D."/>
            <person name="Teijaro C.N."/>
            <person name="Fluegel L."/>
            <person name="Davis C.M."/>
            <person name="Simpson J.R."/>
            <person name="Lauterbach L."/>
            <person name="Steele A.D."/>
            <person name="Gui C."/>
            <person name="Meng S."/>
            <person name="Li G."/>
            <person name="Viehrig K."/>
            <person name="Ye F."/>
            <person name="Su P."/>
            <person name="Kiefer A.F."/>
            <person name="Nichols A."/>
            <person name="Cepeda A.J."/>
            <person name="Yan W."/>
            <person name="Fan B."/>
            <person name="Jiang Y."/>
            <person name="Adhikari A."/>
            <person name="Zheng C.-J."/>
            <person name="Schuster L."/>
            <person name="Cowan T.M."/>
            <person name="Smanski M.J."/>
            <person name="Chevrette M.G."/>
            <person name="De Carvalho L.P.S."/>
            <person name="Shen B."/>
        </authorList>
    </citation>
    <scope>NUCLEOTIDE SEQUENCE [LARGE SCALE GENOMIC DNA]</scope>
    <source>
        <strain evidence="16 17">NPDC000634</strain>
    </source>
</reference>
<dbReference type="PROSITE" id="PS00078">
    <property type="entry name" value="COX2"/>
    <property type="match status" value="1"/>
</dbReference>
<dbReference type="Proteomes" id="UP001458415">
    <property type="component" value="Unassembled WGS sequence"/>
</dbReference>
<gene>
    <name evidence="16" type="primary">coxB</name>
    <name evidence="16" type="ORF">ABT317_19515</name>
</gene>
<dbReference type="InterPro" id="IPR008972">
    <property type="entry name" value="Cupredoxin"/>
</dbReference>
<comment type="caution">
    <text evidence="16">The sequence shown here is derived from an EMBL/GenBank/DDBJ whole genome shotgun (WGS) entry which is preliminary data.</text>
</comment>
<dbReference type="InterPro" id="IPR002429">
    <property type="entry name" value="CcO_II-like_C"/>
</dbReference>
<protein>
    <recommendedName>
        <fullName evidence="12">Cytochrome aa3 subunit 2</fullName>
    </recommendedName>
</protein>
<dbReference type="InterPro" id="IPR014222">
    <property type="entry name" value="Cyt_c_oxidase_su2"/>
</dbReference>
<evidence type="ECO:0000256" key="1">
    <source>
        <dbReference type="ARBA" id="ARBA00004141"/>
    </source>
</evidence>